<evidence type="ECO:0008006" key="4">
    <source>
        <dbReference type="Google" id="ProtNLM"/>
    </source>
</evidence>
<name>A0ABU4NT22_9ACTN</name>
<feature type="region of interest" description="Disordered" evidence="1">
    <location>
        <begin position="1"/>
        <end position="40"/>
    </location>
</feature>
<gene>
    <name evidence="2" type="ORF">PV662_36965</name>
</gene>
<dbReference type="EMBL" id="JARAYU010000018">
    <property type="protein sequence ID" value="MDX3705242.1"/>
    <property type="molecule type" value="Genomic_DNA"/>
</dbReference>
<organism evidence="2 3">
    <name type="scientific">Streptomyces europaeiscabiei</name>
    <dbReference type="NCBI Taxonomy" id="146819"/>
    <lineage>
        <taxon>Bacteria</taxon>
        <taxon>Bacillati</taxon>
        <taxon>Actinomycetota</taxon>
        <taxon>Actinomycetes</taxon>
        <taxon>Kitasatosporales</taxon>
        <taxon>Streptomycetaceae</taxon>
        <taxon>Streptomyces</taxon>
    </lineage>
</organism>
<reference evidence="2 3" key="1">
    <citation type="journal article" date="2023" name="Microb. Genom.">
        <title>Mesoterricola silvestris gen. nov., sp. nov., Mesoterricola sediminis sp. nov., Geothrix oryzae sp. nov., Geothrix edaphica sp. nov., Geothrix rubra sp. nov., and Geothrix limicola sp. nov., six novel members of Acidobacteriota isolated from soils.</title>
        <authorList>
            <person name="Weisberg A.J."/>
            <person name="Pearce E."/>
            <person name="Kramer C.G."/>
            <person name="Chang J.H."/>
            <person name="Clarke C.R."/>
        </authorList>
    </citation>
    <scope>NUCLEOTIDE SEQUENCE [LARGE SCALE GENOMIC DNA]</scope>
    <source>
        <strain evidence="2 3">ID09-01A</strain>
    </source>
</reference>
<protein>
    <recommendedName>
        <fullName evidence="4">Helix-turn-helix domain-containing protein</fullName>
    </recommendedName>
</protein>
<dbReference type="Proteomes" id="UP001271274">
    <property type="component" value="Unassembled WGS sequence"/>
</dbReference>
<feature type="compositionally biased region" description="Pro residues" evidence="1">
    <location>
        <begin position="1"/>
        <end position="10"/>
    </location>
</feature>
<accession>A0ABU4NT22</accession>
<proteinExistence type="predicted"/>
<comment type="caution">
    <text evidence="2">The sequence shown here is derived from an EMBL/GenBank/DDBJ whole genome shotgun (WGS) entry which is preliminary data.</text>
</comment>
<dbReference type="RefSeq" id="WP_210551023.1">
    <property type="nucleotide sequence ID" value="NZ_JARAYT010000010.1"/>
</dbReference>
<dbReference type="Pfam" id="PF13730">
    <property type="entry name" value="HTH_36"/>
    <property type="match status" value="1"/>
</dbReference>
<evidence type="ECO:0000256" key="1">
    <source>
        <dbReference type="SAM" id="MobiDB-lite"/>
    </source>
</evidence>
<keyword evidence="3" id="KW-1185">Reference proteome</keyword>
<evidence type="ECO:0000313" key="2">
    <source>
        <dbReference type="EMBL" id="MDX3705242.1"/>
    </source>
</evidence>
<sequence length="154" mass="16640">MTCPTTPRPTPGDLAHRPTLKPPALTPAQAVAPGSLQGKERMRPTFHRALRISRMHPEARLVALTLLGYAHHTTGVVFPRYQPSAQQLAEDTGLTPGQVDVQIHVLTQRGWLGTRRINQGADAGRDGLRLTIPALVLDQVRAARAAEQSEPATG</sequence>
<evidence type="ECO:0000313" key="3">
    <source>
        <dbReference type="Proteomes" id="UP001271274"/>
    </source>
</evidence>